<accession>T1ISU7</accession>
<dbReference type="Proteomes" id="UP000014500">
    <property type="component" value="Unassembled WGS sequence"/>
</dbReference>
<reference evidence="1" key="2">
    <citation type="submission" date="2015-02" db="UniProtKB">
        <authorList>
            <consortium name="EnsemblMetazoa"/>
        </authorList>
    </citation>
    <scope>IDENTIFICATION</scope>
</reference>
<reference evidence="2" key="1">
    <citation type="submission" date="2011-05" db="EMBL/GenBank/DDBJ databases">
        <authorList>
            <person name="Richards S.R."/>
            <person name="Qu J."/>
            <person name="Jiang H."/>
            <person name="Jhangiani S.N."/>
            <person name="Agravi P."/>
            <person name="Goodspeed R."/>
            <person name="Gross S."/>
            <person name="Mandapat C."/>
            <person name="Jackson L."/>
            <person name="Mathew T."/>
            <person name="Pu L."/>
            <person name="Thornton R."/>
            <person name="Saada N."/>
            <person name="Wilczek-Boney K.B."/>
            <person name="Lee S."/>
            <person name="Kovar C."/>
            <person name="Wu Y."/>
            <person name="Scherer S.E."/>
            <person name="Worley K.C."/>
            <person name="Muzny D.M."/>
            <person name="Gibbs R."/>
        </authorList>
    </citation>
    <scope>NUCLEOTIDE SEQUENCE</scope>
    <source>
        <strain evidence="2">Brora</strain>
    </source>
</reference>
<evidence type="ECO:0000313" key="2">
    <source>
        <dbReference type="Proteomes" id="UP000014500"/>
    </source>
</evidence>
<dbReference type="eggNOG" id="ENOG502S1UW">
    <property type="taxonomic scope" value="Eukaryota"/>
</dbReference>
<protein>
    <submittedName>
        <fullName evidence="1">Uncharacterized protein</fullName>
    </submittedName>
</protein>
<proteinExistence type="predicted"/>
<dbReference type="PhylomeDB" id="T1ISU7"/>
<organism evidence="1 2">
    <name type="scientific">Strigamia maritima</name>
    <name type="common">European centipede</name>
    <name type="synonym">Geophilus maritimus</name>
    <dbReference type="NCBI Taxonomy" id="126957"/>
    <lineage>
        <taxon>Eukaryota</taxon>
        <taxon>Metazoa</taxon>
        <taxon>Ecdysozoa</taxon>
        <taxon>Arthropoda</taxon>
        <taxon>Myriapoda</taxon>
        <taxon>Chilopoda</taxon>
        <taxon>Pleurostigmophora</taxon>
        <taxon>Geophilomorpha</taxon>
        <taxon>Linotaeniidae</taxon>
        <taxon>Strigamia</taxon>
    </lineage>
</organism>
<dbReference type="EnsemblMetazoa" id="SMAR004184-RA">
    <property type="protein sequence ID" value="SMAR004184-PA"/>
    <property type="gene ID" value="SMAR004184"/>
</dbReference>
<keyword evidence="2" id="KW-1185">Reference proteome</keyword>
<sequence>MRRQNIIGVHQKNIFEHNFQPGELEIYLADEWKDKLVWLLGVSYYQVPWLRKLLIGKLDSVTQIKHQTINKVYCLQDVKQVAKLLSIKRNEKRMTLQRVDEMPNVYENKISKSKKLRKRRSNSKCRLNEEKCHREKSACTLPTPKDQKCSYCYKVIKRRHKRVICKRCIDEKWIERRCYCNNYCRIQHWYQDHQKEHYDIGKNCSVESFTKSLPHSITKMTT</sequence>
<evidence type="ECO:0000313" key="1">
    <source>
        <dbReference type="EnsemblMetazoa" id="SMAR004184-PA"/>
    </source>
</evidence>
<name>T1ISU7_STRMM</name>
<dbReference type="HOGENOM" id="CLU_1246747_0_0_1"/>
<dbReference type="EMBL" id="AFFK01019017">
    <property type="status" value="NOT_ANNOTATED_CDS"/>
    <property type="molecule type" value="Genomic_DNA"/>
</dbReference>
<dbReference type="AlphaFoldDB" id="T1ISU7"/>